<keyword evidence="7" id="KW-1185">Reference proteome</keyword>
<keyword evidence="2" id="KW-0175">Coiled coil</keyword>
<evidence type="ECO:0000256" key="1">
    <source>
        <dbReference type="ARBA" id="ARBA00007219"/>
    </source>
</evidence>
<dbReference type="Pfam" id="PF21673">
    <property type="entry name" value="CCDC93_N"/>
    <property type="match status" value="1"/>
</dbReference>
<evidence type="ECO:0000259" key="4">
    <source>
        <dbReference type="Pfam" id="PF09762"/>
    </source>
</evidence>
<name>G5A9C0_PHYSP</name>
<evidence type="ECO:0000256" key="3">
    <source>
        <dbReference type="SAM" id="MobiDB-lite"/>
    </source>
</evidence>
<dbReference type="GeneID" id="20661109"/>
<evidence type="ECO:0000313" key="7">
    <source>
        <dbReference type="Proteomes" id="UP000002640"/>
    </source>
</evidence>
<dbReference type="Pfam" id="PF09762">
    <property type="entry name" value="CCDC93_CC"/>
    <property type="match status" value="1"/>
</dbReference>
<gene>
    <name evidence="6" type="ORF">PHYSODRAFT_527281</name>
</gene>
<dbReference type="SMR" id="G5A9C0"/>
<dbReference type="AlphaFoldDB" id="G5A9C0"/>
<accession>G5A9C0</accession>
<dbReference type="InterPro" id="IPR039116">
    <property type="entry name" value="CCDC93"/>
</dbReference>
<sequence>MFSSTWASSSSAPSTPLHPPPDAYDLAEEYGAEAAAKLSRILQALEAAGFAKARVNSYSAFDRVLSGVTWLLQRVVRREDADKGRVQWNVLFQSHDKMKPRLGLAQEAVRCVEALAYACPVAIQPHQLLLQDFGDIETVQKLVTWLVEEAKESQHLEKIRREREFLQVMSPGEQVTPLKKEVAFLLDTYAPRRRWQYVAADGEQEETEDAMLQRCLLEYGERVTVAVDDNEDPTVDMPEQGKDQVDFMAQIASQAAAIASGGASKPRGGSMRGLRRTKRGDPQAAEFDRQYQKAMKQAKEEQQALLSKRREREAKLLQRVEHEVQVQQLIQEKKSLDAKSTETKARAAALDEALSAVKQELEELEAQTPKDENAQVHLAKLRELVMKNETLKREKNEFRAKCRLELEALKERIEKLKVQVAADANNQDEEALRLNEIEQMHAQMAQKHKEMKLAAAKQTRALHLKMKQIDEIPTRIELVQYEKRFVELYDEVALTLDETRKYYCVYNTLKTTHEFLEKEISLINSINENFDVAMGSKAATQAFFMQVENIIQNVQGTVSKQQLARDDHQFSVETLDSKYQLLLEQERMYVNAIREFQKECEKNEKLVARLEELGQR</sequence>
<dbReference type="RefSeq" id="XP_009536668.1">
    <property type="nucleotide sequence ID" value="XM_009538373.1"/>
</dbReference>
<feature type="region of interest" description="Disordered" evidence="3">
    <location>
        <begin position="258"/>
        <end position="285"/>
    </location>
</feature>
<evidence type="ECO:0000259" key="5">
    <source>
        <dbReference type="Pfam" id="PF21673"/>
    </source>
</evidence>
<comment type="similarity">
    <text evidence="1">Belongs to the CCDC93 family.</text>
</comment>
<dbReference type="KEGG" id="psoj:PHYSODRAFT_527281"/>
<dbReference type="InterPro" id="IPR048747">
    <property type="entry name" value="CCDC93_N"/>
</dbReference>
<dbReference type="InterPro" id="IPR019159">
    <property type="entry name" value="CCDC93_CC"/>
</dbReference>
<feature type="compositionally biased region" description="Low complexity" evidence="3">
    <location>
        <begin position="1"/>
        <end position="15"/>
    </location>
</feature>
<protein>
    <submittedName>
        <fullName evidence="6">Uncharacterized protein</fullName>
    </submittedName>
</protein>
<dbReference type="GO" id="GO:0006893">
    <property type="term" value="P:Golgi to plasma membrane transport"/>
    <property type="evidence" value="ECO:0007669"/>
    <property type="project" value="TreeGrafter"/>
</dbReference>
<feature type="domain" description="CCDC93 N-terminal" evidence="5">
    <location>
        <begin position="33"/>
        <end position="151"/>
    </location>
</feature>
<feature type="domain" description="CCDC93 coiled-coil" evidence="4">
    <location>
        <begin position="187"/>
        <end position="608"/>
    </location>
</feature>
<proteinExistence type="inferred from homology"/>
<evidence type="ECO:0000313" key="6">
    <source>
        <dbReference type="EMBL" id="EGZ08496.1"/>
    </source>
</evidence>
<dbReference type="PANTHER" id="PTHR16441:SF0">
    <property type="entry name" value="COILED-COIL DOMAIN-CONTAINING PROTEIN 93"/>
    <property type="match status" value="1"/>
</dbReference>
<dbReference type="PANTHER" id="PTHR16441">
    <property type="entry name" value="FIDIPIDINE"/>
    <property type="match status" value="1"/>
</dbReference>
<evidence type="ECO:0000256" key="2">
    <source>
        <dbReference type="ARBA" id="ARBA00023054"/>
    </source>
</evidence>
<dbReference type="EMBL" id="JH159161">
    <property type="protein sequence ID" value="EGZ08496.1"/>
    <property type="molecule type" value="Genomic_DNA"/>
</dbReference>
<reference evidence="6 7" key="1">
    <citation type="journal article" date="2006" name="Science">
        <title>Phytophthora genome sequences uncover evolutionary origins and mechanisms of pathogenesis.</title>
        <authorList>
            <person name="Tyler B.M."/>
            <person name="Tripathy S."/>
            <person name="Zhang X."/>
            <person name="Dehal P."/>
            <person name="Jiang R.H."/>
            <person name="Aerts A."/>
            <person name="Arredondo F.D."/>
            <person name="Baxter L."/>
            <person name="Bensasson D."/>
            <person name="Beynon J.L."/>
            <person name="Chapman J."/>
            <person name="Damasceno C.M."/>
            <person name="Dorrance A.E."/>
            <person name="Dou D."/>
            <person name="Dickerman A.W."/>
            <person name="Dubchak I.L."/>
            <person name="Garbelotto M."/>
            <person name="Gijzen M."/>
            <person name="Gordon S.G."/>
            <person name="Govers F."/>
            <person name="Grunwald N.J."/>
            <person name="Huang W."/>
            <person name="Ivors K.L."/>
            <person name="Jones R.W."/>
            <person name="Kamoun S."/>
            <person name="Krampis K."/>
            <person name="Lamour K.H."/>
            <person name="Lee M.K."/>
            <person name="McDonald W.H."/>
            <person name="Medina M."/>
            <person name="Meijer H.J."/>
            <person name="Nordberg E.K."/>
            <person name="Maclean D.J."/>
            <person name="Ospina-Giraldo M.D."/>
            <person name="Morris P.F."/>
            <person name="Phuntumart V."/>
            <person name="Putnam N.H."/>
            <person name="Rash S."/>
            <person name="Rose J.K."/>
            <person name="Sakihama Y."/>
            <person name="Salamov A.A."/>
            <person name="Savidor A."/>
            <person name="Scheuring C.F."/>
            <person name="Smith B.M."/>
            <person name="Sobral B.W."/>
            <person name="Terry A."/>
            <person name="Torto-Alalibo T.A."/>
            <person name="Win J."/>
            <person name="Xu Z."/>
            <person name="Zhang H."/>
            <person name="Grigoriev I.V."/>
            <person name="Rokhsar D.S."/>
            <person name="Boore J.L."/>
        </authorList>
    </citation>
    <scope>NUCLEOTIDE SEQUENCE [LARGE SCALE GENOMIC DNA]</scope>
    <source>
        <strain evidence="6 7">P6497</strain>
    </source>
</reference>
<feature type="region of interest" description="Disordered" evidence="3">
    <location>
        <begin position="1"/>
        <end position="23"/>
    </location>
</feature>
<dbReference type="STRING" id="1094619.G5A9C0"/>
<dbReference type="Proteomes" id="UP000002640">
    <property type="component" value="Unassembled WGS sequence"/>
</dbReference>
<organism evidence="6 7">
    <name type="scientific">Phytophthora sojae (strain P6497)</name>
    <name type="common">Soybean stem and root rot agent</name>
    <name type="synonym">Phytophthora megasperma f. sp. glycines</name>
    <dbReference type="NCBI Taxonomy" id="1094619"/>
    <lineage>
        <taxon>Eukaryota</taxon>
        <taxon>Sar</taxon>
        <taxon>Stramenopiles</taxon>
        <taxon>Oomycota</taxon>
        <taxon>Peronosporomycetes</taxon>
        <taxon>Peronosporales</taxon>
        <taxon>Peronosporaceae</taxon>
        <taxon>Phytophthora</taxon>
    </lineage>
</organism>
<dbReference type="OMA" id="YERQEAP"/>
<dbReference type="InParanoid" id="G5A9C0"/>